<keyword evidence="3" id="KW-0479">Metal-binding</keyword>
<keyword evidence="4" id="KW-0408">Iron</keyword>
<dbReference type="EMBL" id="UOFS01000014">
    <property type="protein sequence ID" value="VAW94290.1"/>
    <property type="molecule type" value="Genomic_DNA"/>
</dbReference>
<dbReference type="GO" id="GO:0046872">
    <property type="term" value="F:metal ion binding"/>
    <property type="evidence" value="ECO:0007669"/>
    <property type="project" value="UniProtKB-KW"/>
</dbReference>
<sequence>MYQNFHNRTGLLAPNPEIWLALENGAGLNEILKSFYTLVYADEQLSIFFEDITIQRAIEKQSSFLRSVFTGEKCYFGEHPKKAHHWMVISDALYDYREELMEQCLREYGLTENLITQWRAMEEVFRKAIVKSKPINTMINGVKKLTEGYKIEKLEVASLCDGCTLELKSNQYLTCHVRTGKIYCDDCTKKRNIKLL</sequence>
<evidence type="ECO:0000256" key="4">
    <source>
        <dbReference type="ARBA" id="ARBA00023004"/>
    </source>
</evidence>
<evidence type="ECO:0000256" key="1">
    <source>
        <dbReference type="ARBA" id="ARBA00022448"/>
    </source>
</evidence>
<dbReference type="CDD" id="cd00454">
    <property type="entry name" value="TrHb1_N"/>
    <property type="match status" value="1"/>
</dbReference>
<accession>A0A3B0ZYG1</accession>
<evidence type="ECO:0000313" key="5">
    <source>
        <dbReference type="EMBL" id="VAW94290.1"/>
    </source>
</evidence>
<dbReference type="Gene3D" id="1.10.490.10">
    <property type="entry name" value="Globins"/>
    <property type="match status" value="1"/>
</dbReference>
<dbReference type="InterPro" id="IPR001486">
    <property type="entry name" value="Hemoglobin_trunc"/>
</dbReference>
<proteinExistence type="predicted"/>
<dbReference type="GO" id="GO:0020037">
    <property type="term" value="F:heme binding"/>
    <property type="evidence" value="ECO:0007669"/>
    <property type="project" value="InterPro"/>
</dbReference>
<gene>
    <name evidence="5" type="ORF">MNBD_GAMMA22-2206</name>
</gene>
<keyword evidence="2" id="KW-0349">Heme</keyword>
<keyword evidence="1" id="KW-0813">Transport</keyword>
<reference evidence="5" key="1">
    <citation type="submission" date="2018-06" db="EMBL/GenBank/DDBJ databases">
        <authorList>
            <person name="Zhirakovskaya E."/>
        </authorList>
    </citation>
    <scope>NUCLEOTIDE SEQUENCE</scope>
</reference>
<dbReference type="GO" id="GO:0019825">
    <property type="term" value="F:oxygen binding"/>
    <property type="evidence" value="ECO:0007669"/>
    <property type="project" value="InterPro"/>
</dbReference>
<protein>
    <submittedName>
        <fullName evidence="5">Uncharacterized protein</fullName>
    </submittedName>
</protein>
<evidence type="ECO:0000256" key="2">
    <source>
        <dbReference type="ARBA" id="ARBA00022617"/>
    </source>
</evidence>
<dbReference type="AlphaFoldDB" id="A0A3B0ZYG1"/>
<dbReference type="Pfam" id="PF01152">
    <property type="entry name" value="Bac_globin"/>
    <property type="match status" value="1"/>
</dbReference>
<evidence type="ECO:0000256" key="3">
    <source>
        <dbReference type="ARBA" id="ARBA00022723"/>
    </source>
</evidence>
<dbReference type="SUPFAM" id="SSF46458">
    <property type="entry name" value="Globin-like"/>
    <property type="match status" value="1"/>
</dbReference>
<organism evidence="5">
    <name type="scientific">hydrothermal vent metagenome</name>
    <dbReference type="NCBI Taxonomy" id="652676"/>
    <lineage>
        <taxon>unclassified sequences</taxon>
        <taxon>metagenomes</taxon>
        <taxon>ecological metagenomes</taxon>
    </lineage>
</organism>
<dbReference type="InterPro" id="IPR012292">
    <property type="entry name" value="Globin/Proto"/>
</dbReference>
<dbReference type="InterPro" id="IPR009050">
    <property type="entry name" value="Globin-like_sf"/>
</dbReference>
<name>A0A3B0ZYG1_9ZZZZ</name>